<dbReference type="InterPro" id="IPR036372">
    <property type="entry name" value="BEACH_dom_sf"/>
</dbReference>
<dbReference type="SMART" id="SM01026">
    <property type="entry name" value="Beach"/>
    <property type="match status" value="1"/>
</dbReference>
<dbReference type="OrthoDB" id="26681at2759"/>
<comment type="caution">
    <text evidence="5">The sequence shown here is derived from an EMBL/GenBank/DDBJ whole genome shotgun (WGS) entry which is preliminary data.</text>
</comment>
<evidence type="ECO:0000256" key="3">
    <source>
        <dbReference type="PROSITE-ProRule" id="PRU00221"/>
    </source>
</evidence>
<dbReference type="PANTHER" id="PTHR13743:SF86">
    <property type="entry name" value="LYSOSOMAL-TRAFFICKING REGULATOR"/>
    <property type="match status" value="1"/>
</dbReference>
<dbReference type="Proteomes" id="UP000792457">
    <property type="component" value="Unassembled WGS sequence"/>
</dbReference>
<evidence type="ECO:0000313" key="6">
    <source>
        <dbReference type="Proteomes" id="UP000792457"/>
    </source>
</evidence>
<reference evidence="5" key="1">
    <citation type="submission" date="2013-04" db="EMBL/GenBank/DDBJ databases">
        <authorList>
            <person name="Qu J."/>
            <person name="Murali S.C."/>
            <person name="Bandaranaike D."/>
            <person name="Bellair M."/>
            <person name="Blankenburg K."/>
            <person name="Chao H."/>
            <person name="Dinh H."/>
            <person name="Doddapaneni H."/>
            <person name="Downs B."/>
            <person name="Dugan-Rocha S."/>
            <person name="Elkadiri S."/>
            <person name="Gnanaolivu R.D."/>
            <person name="Hernandez B."/>
            <person name="Javaid M."/>
            <person name="Jayaseelan J.C."/>
            <person name="Lee S."/>
            <person name="Li M."/>
            <person name="Ming W."/>
            <person name="Munidasa M."/>
            <person name="Muniz J."/>
            <person name="Nguyen L."/>
            <person name="Ongeri F."/>
            <person name="Osuji N."/>
            <person name="Pu L.-L."/>
            <person name="Puazo M."/>
            <person name="Qu C."/>
            <person name="Quiroz J."/>
            <person name="Raj R."/>
            <person name="Weissenberger G."/>
            <person name="Xin Y."/>
            <person name="Zou X."/>
            <person name="Han Y."/>
            <person name="Richards S."/>
            <person name="Worley K."/>
            <person name="Muzny D."/>
            <person name="Gibbs R."/>
        </authorList>
    </citation>
    <scope>NUCLEOTIDE SEQUENCE</scope>
    <source>
        <strain evidence="5">Sampled in the wild</strain>
    </source>
</reference>
<dbReference type="InterPro" id="IPR019775">
    <property type="entry name" value="WD40_repeat_CS"/>
</dbReference>
<dbReference type="Gene3D" id="2.130.10.10">
    <property type="entry name" value="YVTN repeat-like/Quinoprotein amine dehydrogenase"/>
    <property type="match status" value="1"/>
</dbReference>
<protein>
    <recommendedName>
        <fullName evidence="4">BEACH domain-containing protein</fullName>
    </recommendedName>
</protein>
<dbReference type="PROSITE" id="PS50294">
    <property type="entry name" value="WD_REPEATS_REGION"/>
    <property type="match status" value="1"/>
</dbReference>
<dbReference type="PROSITE" id="PS50082">
    <property type="entry name" value="WD_REPEATS_2"/>
    <property type="match status" value="1"/>
</dbReference>
<dbReference type="PROSITE" id="PS00678">
    <property type="entry name" value="WD_REPEATS_1"/>
    <property type="match status" value="1"/>
</dbReference>
<dbReference type="SUPFAM" id="SSF81837">
    <property type="entry name" value="BEACH domain"/>
    <property type="match status" value="1"/>
</dbReference>
<evidence type="ECO:0000313" key="5">
    <source>
        <dbReference type="EMBL" id="KAG8236413.1"/>
    </source>
</evidence>
<dbReference type="PANTHER" id="PTHR13743">
    <property type="entry name" value="BEIGE/BEACH-RELATED"/>
    <property type="match status" value="1"/>
</dbReference>
<evidence type="ECO:0000259" key="4">
    <source>
        <dbReference type="PROSITE" id="PS50197"/>
    </source>
</evidence>
<keyword evidence="1 3" id="KW-0853">WD repeat</keyword>
<dbReference type="InterPro" id="IPR036322">
    <property type="entry name" value="WD40_repeat_dom_sf"/>
</dbReference>
<dbReference type="PROSITE" id="PS50197">
    <property type="entry name" value="BEACH"/>
    <property type="match status" value="1"/>
</dbReference>
<dbReference type="InterPro" id="IPR050865">
    <property type="entry name" value="BEACH_Domain"/>
</dbReference>
<dbReference type="InterPro" id="IPR001680">
    <property type="entry name" value="WD40_rpt"/>
</dbReference>
<dbReference type="AlphaFoldDB" id="A0A8K0KQD6"/>
<dbReference type="SUPFAM" id="SSF50978">
    <property type="entry name" value="WD40 repeat-like"/>
    <property type="match status" value="1"/>
</dbReference>
<evidence type="ECO:0000256" key="2">
    <source>
        <dbReference type="ARBA" id="ARBA00022737"/>
    </source>
</evidence>
<gene>
    <name evidence="5" type="ORF">J437_LFUL012834</name>
</gene>
<organism evidence="5 6">
    <name type="scientific">Ladona fulva</name>
    <name type="common">Scarce chaser dragonfly</name>
    <name type="synonym">Libellula fulva</name>
    <dbReference type="NCBI Taxonomy" id="123851"/>
    <lineage>
        <taxon>Eukaryota</taxon>
        <taxon>Metazoa</taxon>
        <taxon>Ecdysozoa</taxon>
        <taxon>Arthropoda</taxon>
        <taxon>Hexapoda</taxon>
        <taxon>Insecta</taxon>
        <taxon>Pterygota</taxon>
        <taxon>Palaeoptera</taxon>
        <taxon>Odonata</taxon>
        <taxon>Epiprocta</taxon>
        <taxon>Anisoptera</taxon>
        <taxon>Libelluloidea</taxon>
        <taxon>Libellulidae</taxon>
        <taxon>Ladona</taxon>
    </lineage>
</organism>
<keyword evidence="6" id="KW-1185">Reference proteome</keyword>
<proteinExistence type="predicted"/>
<dbReference type="InterPro" id="IPR015943">
    <property type="entry name" value="WD40/YVTN_repeat-like_dom_sf"/>
</dbReference>
<evidence type="ECO:0000256" key="1">
    <source>
        <dbReference type="ARBA" id="ARBA00022574"/>
    </source>
</evidence>
<keyword evidence="2" id="KW-0677">Repeat</keyword>
<sequence length="273" mass="30573">MIHRQALESDYVRENIHHWIDLVFGYKQTGRAAVEAINVFHPATYYGFNVESIKDPLERTAWETMIRTYGQTPRQLFRSAHPMPSVLPYVRGLQWGSYVGSPADPSPRVVWHHQHHSPVATLVPLLTNDVFGLAPSTSMLLSYGKSKSMSVLSSTCVLGAALVTWSHTDGIVRVKLRKEQPPWPIIRSSYLDPIWICGSMPDCCQLWVGHASGKLVVYKYNFSPMKGQLEFQRLPVTLLGHSGGILNICICRAFSIAVTASQDGTAIIWDLNK</sequence>
<dbReference type="SMART" id="SM00320">
    <property type="entry name" value="WD40"/>
    <property type="match status" value="1"/>
</dbReference>
<dbReference type="Pfam" id="PF02138">
    <property type="entry name" value="Beach"/>
    <property type="match status" value="1"/>
</dbReference>
<name>A0A8K0KQD6_LADFU</name>
<dbReference type="InterPro" id="IPR000409">
    <property type="entry name" value="BEACH_dom"/>
</dbReference>
<accession>A0A8K0KQD6</accession>
<dbReference type="EMBL" id="KZ309023">
    <property type="protein sequence ID" value="KAG8236413.1"/>
    <property type="molecule type" value="Genomic_DNA"/>
</dbReference>
<dbReference type="Gene3D" id="1.10.1540.10">
    <property type="entry name" value="BEACH domain"/>
    <property type="match status" value="1"/>
</dbReference>
<reference evidence="5" key="2">
    <citation type="submission" date="2017-10" db="EMBL/GenBank/DDBJ databases">
        <title>Ladona fulva Genome sequencing and assembly.</title>
        <authorList>
            <person name="Murali S."/>
            <person name="Richards S."/>
            <person name="Bandaranaike D."/>
            <person name="Bellair M."/>
            <person name="Blankenburg K."/>
            <person name="Chao H."/>
            <person name="Dinh H."/>
            <person name="Doddapaneni H."/>
            <person name="Dugan-Rocha S."/>
            <person name="Elkadiri S."/>
            <person name="Gnanaolivu R."/>
            <person name="Hernandez B."/>
            <person name="Skinner E."/>
            <person name="Javaid M."/>
            <person name="Lee S."/>
            <person name="Li M."/>
            <person name="Ming W."/>
            <person name="Munidasa M."/>
            <person name="Muniz J."/>
            <person name="Nguyen L."/>
            <person name="Hughes D."/>
            <person name="Osuji N."/>
            <person name="Pu L.-L."/>
            <person name="Puazo M."/>
            <person name="Qu C."/>
            <person name="Quiroz J."/>
            <person name="Raj R."/>
            <person name="Weissenberger G."/>
            <person name="Xin Y."/>
            <person name="Zou X."/>
            <person name="Han Y."/>
            <person name="Worley K."/>
            <person name="Muzny D."/>
            <person name="Gibbs R."/>
        </authorList>
    </citation>
    <scope>NUCLEOTIDE SEQUENCE</scope>
    <source>
        <strain evidence="5">Sampled in the wild</strain>
    </source>
</reference>
<feature type="domain" description="BEACH" evidence="4">
    <location>
        <begin position="1"/>
        <end position="84"/>
    </location>
</feature>
<feature type="repeat" description="WD" evidence="3">
    <location>
        <begin position="238"/>
        <end position="273"/>
    </location>
</feature>